<comment type="caution">
    <text evidence="2">The sequence shown here is derived from an EMBL/GenBank/DDBJ whole genome shotgun (WGS) entry which is preliminary data.</text>
</comment>
<protein>
    <submittedName>
        <fullName evidence="2">Uncharacterized protein</fullName>
    </submittedName>
</protein>
<reference evidence="3" key="1">
    <citation type="submission" date="2023-07" db="EMBL/GenBank/DDBJ databases">
        <title>Defluviimonas sediminis sp. nov., isolated from mangrove sediment.</title>
        <authorList>
            <person name="Liu L."/>
            <person name="Li J."/>
            <person name="Huang Y."/>
            <person name="Pan J."/>
            <person name="Li M."/>
        </authorList>
    </citation>
    <scope>NUCLEOTIDE SEQUENCE [LARGE SCALE GENOMIC DNA]</scope>
    <source>
        <strain evidence="3">FT324</strain>
    </source>
</reference>
<accession>A0ABT2NPQ9</accession>
<dbReference type="Proteomes" id="UP001205601">
    <property type="component" value="Unassembled WGS sequence"/>
</dbReference>
<evidence type="ECO:0000313" key="3">
    <source>
        <dbReference type="Proteomes" id="UP001205601"/>
    </source>
</evidence>
<name>A0ABT2NPQ9_9RHOB</name>
<sequence length="79" mass="8040">MKRTLSALAALAALTFASPALADCTVKYKAKQDNPLQLRAGEATLPDSACGSKDAAAAALAPMLAREGWTLLAIVAILG</sequence>
<dbReference type="EMBL" id="JAOCQF010000003">
    <property type="protein sequence ID" value="MCT8330917.1"/>
    <property type="molecule type" value="Genomic_DNA"/>
</dbReference>
<dbReference type="RefSeq" id="WP_261496815.1">
    <property type="nucleotide sequence ID" value="NZ_JAOCQF010000003.1"/>
</dbReference>
<proteinExistence type="predicted"/>
<feature type="chain" id="PRO_5047215292" evidence="1">
    <location>
        <begin position="23"/>
        <end position="79"/>
    </location>
</feature>
<keyword evidence="1" id="KW-0732">Signal</keyword>
<evidence type="ECO:0000313" key="2">
    <source>
        <dbReference type="EMBL" id="MCT8330917.1"/>
    </source>
</evidence>
<keyword evidence="3" id="KW-1185">Reference proteome</keyword>
<feature type="signal peptide" evidence="1">
    <location>
        <begin position="1"/>
        <end position="22"/>
    </location>
</feature>
<gene>
    <name evidence="2" type="ORF">N5I32_15470</name>
</gene>
<organism evidence="2 3">
    <name type="scientific">Albidovulum sediminis</name>
    <dbReference type="NCBI Taxonomy" id="3066345"/>
    <lineage>
        <taxon>Bacteria</taxon>
        <taxon>Pseudomonadati</taxon>
        <taxon>Pseudomonadota</taxon>
        <taxon>Alphaproteobacteria</taxon>
        <taxon>Rhodobacterales</taxon>
        <taxon>Paracoccaceae</taxon>
        <taxon>Albidovulum</taxon>
    </lineage>
</organism>
<evidence type="ECO:0000256" key="1">
    <source>
        <dbReference type="SAM" id="SignalP"/>
    </source>
</evidence>